<protein>
    <submittedName>
        <fullName evidence="2">Uncharacterized protein</fullName>
    </submittedName>
</protein>
<reference evidence="2 3" key="1">
    <citation type="journal article" date="2019" name="Appl. Microbiol. Biotechnol.">
        <title>Genome sequence of Isaria javanica and comparative genome analysis insights into family S53 peptidase evolution in fungal entomopathogens.</title>
        <authorList>
            <person name="Lin R."/>
            <person name="Zhang X."/>
            <person name="Xin B."/>
            <person name="Zou M."/>
            <person name="Gao Y."/>
            <person name="Qin F."/>
            <person name="Hu Q."/>
            <person name="Xie B."/>
            <person name="Cheng X."/>
        </authorList>
    </citation>
    <scope>NUCLEOTIDE SEQUENCE [LARGE SCALE GENOMIC DNA]</scope>
    <source>
        <strain evidence="2 3">IJ1G</strain>
    </source>
</reference>
<comment type="caution">
    <text evidence="2">The sequence shown here is derived from an EMBL/GenBank/DDBJ whole genome shotgun (WGS) entry which is preliminary data.</text>
</comment>
<dbReference type="AlphaFoldDB" id="A0A545V4Q2"/>
<keyword evidence="3" id="KW-1185">Reference proteome</keyword>
<dbReference type="EMBL" id="SPUK01000006">
    <property type="protein sequence ID" value="TQV96699.1"/>
    <property type="molecule type" value="Genomic_DNA"/>
</dbReference>
<evidence type="ECO:0000313" key="2">
    <source>
        <dbReference type="EMBL" id="TQV96699.1"/>
    </source>
</evidence>
<sequence length="87" mass="9819">MTEPTSTQPQIQLRSKTSENWSRNLPTDVQAERLRNDAAQAHDDQHGARPVYALRHRQQQAGQQCLVGCKSDVSMSRLNLNLGRKHG</sequence>
<accession>A0A545V4Q2</accession>
<feature type="region of interest" description="Disordered" evidence="1">
    <location>
        <begin position="1"/>
        <end position="24"/>
    </location>
</feature>
<gene>
    <name evidence="2" type="ORF">IF1G_05282</name>
</gene>
<evidence type="ECO:0000256" key="1">
    <source>
        <dbReference type="SAM" id="MobiDB-lite"/>
    </source>
</evidence>
<evidence type="ECO:0000313" key="3">
    <source>
        <dbReference type="Proteomes" id="UP000315783"/>
    </source>
</evidence>
<organism evidence="2 3">
    <name type="scientific">Cordyceps javanica</name>
    <dbReference type="NCBI Taxonomy" id="43265"/>
    <lineage>
        <taxon>Eukaryota</taxon>
        <taxon>Fungi</taxon>
        <taxon>Dikarya</taxon>
        <taxon>Ascomycota</taxon>
        <taxon>Pezizomycotina</taxon>
        <taxon>Sordariomycetes</taxon>
        <taxon>Hypocreomycetidae</taxon>
        <taxon>Hypocreales</taxon>
        <taxon>Cordycipitaceae</taxon>
        <taxon>Cordyceps</taxon>
    </lineage>
</organism>
<name>A0A545V4Q2_9HYPO</name>
<dbReference type="Proteomes" id="UP000315783">
    <property type="component" value="Unassembled WGS sequence"/>
</dbReference>
<proteinExistence type="predicted"/>